<protein>
    <submittedName>
        <fullName evidence="3">Uncharacterized protein</fullName>
    </submittedName>
</protein>
<evidence type="ECO:0000256" key="1">
    <source>
        <dbReference type="SAM" id="MobiDB-lite"/>
    </source>
</evidence>
<sequence>MRKSKTKPSKPKLKITTDSDLNYLSSPLNSAEPLTPMNKSPTFDEVLESAKRKVSRDFVDIRLQNVIEEEIEFDRRALAGSTPYPEEFRQDSTLLEGLDDTDSDEDPWFAQSPPSDITVDDTVEELIRSFRDQRRPPAAEATKKSPFGSAFGLAKSYFRKIWSSAHELHPEFDSASIGTKIMSIAPLAAEFWKGGSRKFQIFVFVARRAGADFVQKIPKTPYGAFDEHSGTVSEAENKHRVTSVYCRDNAEALFLNFDLVFPENFPENLAFFGNFQKIPNS</sequence>
<dbReference type="WBParaSite" id="BXY_1413600.1">
    <property type="protein sequence ID" value="BXY_1413600.1"/>
    <property type="gene ID" value="BXY_1413600"/>
</dbReference>
<dbReference type="AlphaFoldDB" id="A0A1I7SM52"/>
<organism evidence="2 3">
    <name type="scientific">Bursaphelenchus xylophilus</name>
    <name type="common">Pinewood nematode worm</name>
    <name type="synonym">Aphelenchoides xylophilus</name>
    <dbReference type="NCBI Taxonomy" id="6326"/>
    <lineage>
        <taxon>Eukaryota</taxon>
        <taxon>Metazoa</taxon>
        <taxon>Ecdysozoa</taxon>
        <taxon>Nematoda</taxon>
        <taxon>Chromadorea</taxon>
        <taxon>Rhabditida</taxon>
        <taxon>Tylenchina</taxon>
        <taxon>Tylenchomorpha</taxon>
        <taxon>Aphelenchoidea</taxon>
        <taxon>Aphelenchoididae</taxon>
        <taxon>Bursaphelenchus</taxon>
    </lineage>
</organism>
<proteinExistence type="predicted"/>
<feature type="region of interest" description="Disordered" evidence="1">
    <location>
        <begin position="1"/>
        <end position="41"/>
    </location>
</feature>
<evidence type="ECO:0000313" key="3">
    <source>
        <dbReference type="WBParaSite" id="BXY_1413600.1"/>
    </source>
</evidence>
<evidence type="ECO:0000313" key="2">
    <source>
        <dbReference type="Proteomes" id="UP000095284"/>
    </source>
</evidence>
<reference evidence="3" key="1">
    <citation type="submission" date="2016-11" db="UniProtKB">
        <authorList>
            <consortium name="WormBaseParasite"/>
        </authorList>
    </citation>
    <scope>IDENTIFICATION</scope>
</reference>
<feature type="compositionally biased region" description="Basic residues" evidence="1">
    <location>
        <begin position="1"/>
        <end position="13"/>
    </location>
</feature>
<accession>A0A1I7SM52</accession>
<dbReference type="Proteomes" id="UP000095284">
    <property type="component" value="Unplaced"/>
</dbReference>
<name>A0A1I7SM52_BURXY</name>
<feature type="compositionally biased region" description="Polar residues" evidence="1">
    <location>
        <begin position="18"/>
        <end position="29"/>
    </location>
</feature>